<dbReference type="RefSeq" id="WP_345560527.1">
    <property type="nucleotide sequence ID" value="NZ_BAAAZX010000001.1"/>
</dbReference>
<dbReference type="SUPFAM" id="SSF53597">
    <property type="entry name" value="Dihydrofolate reductase-like"/>
    <property type="match status" value="1"/>
</dbReference>
<dbReference type="InterPro" id="IPR024072">
    <property type="entry name" value="DHFR-like_dom_sf"/>
</dbReference>
<reference evidence="3" key="1">
    <citation type="journal article" date="2019" name="Int. J. Syst. Evol. Microbiol.">
        <title>The Global Catalogue of Microorganisms (GCM) 10K type strain sequencing project: providing services to taxonomists for standard genome sequencing and annotation.</title>
        <authorList>
            <consortium name="The Broad Institute Genomics Platform"/>
            <consortium name="The Broad Institute Genome Sequencing Center for Infectious Disease"/>
            <person name="Wu L."/>
            <person name="Ma J."/>
        </authorList>
    </citation>
    <scope>NUCLEOTIDE SEQUENCE [LARGE SCALE GENOMIC DNA]</scope>
    <source>
        <strain evidence="3">JCM 16924</strain>
    </source>
</reference>
<dbReference type="InterPro" id="IPR050765">
    <property type="entry name" value="Riboflavin_Biosynth_HTPR"/>
</dbReference>
<name>A0ABP7Q1Y1_9ACTN</name>
<dbReference type="Proteomes" id="UP001500456">
    <property type="component" value="Unassembled WGS sequence"/>
</dbReference>
<feature type="domain" description="Bacterial bifunctional deaminase-reductase C-terminal" evidence="1">
    <location>
        <begin position="2"/>
        <end position="182"/>
    </location>
</feature>
<accession>A0ABP7Q1Y1</accession>
<dbReference type="Pfam" id="PF01872">
    <property type="entry name" value="RibD_C"/>
    <property type="match status" value="1"/>
</dbReference>
<dbReference type="InterPro" id="IPR002734">
    <property type="entry name" value="RibDG_C"/>
</dbReference>
<keyword evidence="3" id="KW-1185">Reference proteome</keyword>
<dbReference type="PANTHER" id="PTHR38011:SF11">
    <property type="entry name" value="2,5-DIAMINO-6-RIBOSYLAMINO-4(3H)-PYRIMIDINONE 5'-PHOSPHATE REDUCTASE"/>
    <property type="match status" value="1"/>
</dbReference>
<gene>
    <name evidence="2" type="ORF">GCM10022232_03090</name>
</gene>
<dbReference type="PANTHER" id="PTHR38011">
    <property type="entry name" value="DIHYDROFOLATE REDUCTASE FAMILY PROTEIN (AFU_ORTHOLOGUE AFUA_8G06820)"/>
    <property type="match status" value="1"/>
</dbReference>
<dbReference type="Gene3D" id="3.40.430.10">
    <property type="entry name" value="Dihydrofolate Reductase, subunit A"/>
    <property type="match status" value="1"/>
</dbReference>
<evidence type="ECO:0000313" key="2">
    <source>
        <dbReference type="EMBL" id="GAA3975135.1"/>
    </source>
</evidence>
<comment type="caution">
    <text evidence="2">The sequence shown here is derived from an EMBL/GenBank/DDBJ whole genome shotgun (WGS) entry which is preliminary data.</text>
</comment>
<protein>
    <submittedName>
        <fullName evidence="2">Dihydrofolate reductase family protein</fullName>
    </submittedName>
</protein>
<organism evidence="2 3">
    <name type="scientific">Streptomyces plumbiresistens</name>
    <dbReference type="NCBI Taxonomy" id="511811"/>
    <lineage>
        <taxon>Bacteria</taxon>
        <taxon>Bacillati</taxon>
        <taxon>Actinomycetota</taxon>
        <taxon>Actinomycetes</taxon>
        <taxon>Kitasatosporales</taxon>
        <taxon>Streptomycetaceae</taxon>
        <taxon>Streptomyces</taxon>
    </lineage>
</organism>
<evidence type="ECO:0000313" key="3">
    <source>
        <dbReference type="Proteomes" id="UP001500456"/>
    </source>
</evidence>
<sequence length="193" mass="21406">MRKIVLVSAVSLDGYMEGPDRDISWHRADPAEEVHRHFNELLPRLGAILYGRVTYEAMTAFWPTADSDPEATEATVEFARVWRDIPKIVYSRTLEHAGWNTTVAREVVPEEVRALKGQPGGDLLLSGADLAAAFLRHDLVDEFRVFVHPALVGAGKPLFPAPGTPASLRFIDSHTFGNGVVLLRHERDRTADA</sequence>
<proteinExistence type="predicted"/>
<dbReference type="EMBL" id="BAAAZX010000001">
    <property type="protein sequence ID" value="GAA3975135.1"/>
    <property type="molecule type" value="Genomic_DNA"/>
</dbReference>
<evidence type="ECO:0000259" key="1">
    <source>
        <dbReference type="Pfam" id="PF01872"/>
    </source>
</evidence>